<dbReference type="InterPro" id="IPR011109">
    <property type="entry name" value="DNA_bind_recombinase_dom"/>
</dbReference>
<dbReference type="InterPro" id="IPR006119">
    <property type="entry name" value="Resolv_N"/>
</dbReference>
<keyword evidence="5" id="KW-1185">Reference proteome</keyword>
<dbReference type="Gene3D" id="3.90.1750.20">
    <property type="entry name" value="Putative Large Serine Recombinase, Chain B, Domain 2"/>
    <property type="match status" value="1"/>
</dbReference>
<dbReference type="RefSeq" id="WP_204447135.1">
    <property type="nucleotide sequence ID" value="NZ_JACJKY010000014.1"/>
</dbReference>
<sequence length="425" mass="48326">MPRTVTQIQFPTPMPKARRVAAYARVSSDKDTMLHSLAAQVDYYSTYIRHHPGWAYVGVYADEAKTGTRDSRENFQRMLADCRAGEIDHIITKSVSRFSRNTVTLLETIRELKGLGISVYFEEQSIDTSTADGKLMLSILASYAQEESLSASENQKWRVRRNFEQGIPWRFFMLGYRGENGRLVVVPEEADIVRGIFRDYLDGKGTAAIVKRLNEEGYATQSGCVFHKSAVDRILRNYAYTGNLLLQTKFRENHLTKITRKNRGELPQYHAANTHEAIIPPETFQAVQDEIQRRKEKYAPAKPRKVSLFSGLITCAICGKHYRRKTTGTGPVWICSTYNSYGKAHCPSKAVPEEKLMQTAAQVGPVSEITAITARNGNLLEFTLKDGTKAVKRWQDRSRAESWTEEMRRVAGEKTRERKKDHAES</sequence>
<comment type="caution">
    <text evidence="4">The sequence shown here is derived from an EMBL/GenBank/DDBJ whole genome shotgun (WGS) entry which is preliminary data.</text>
</comment>
<feature type="region of interest" description="Disordered" evidence="1">
    <location>
        <begin position="396"/>
        <end position="425"/>
    </location>
</feature>
<evidence type="ECO:0000313" key="4">
    <source>
        <dbReference type="EMBL" id="MBM6921322.1"/>
    </source>
</evidence>
<dbReference type="PANTHER" id="PTHR30461">
    <property type="entry name" value="DNA-INVERTASE FROM LAMBDOID PROPHAGE"/>
    <property type="match status" value="1"/>
</dbReference>
<dbReference type="InterPro" id="IPR050639">
    <property type="entry name" value="SSR_resolvase"/>
</dbReference>
<dbReference type="AlphaFoldDB" id="A0A938X8C8"/>
<dbReference type="PROSITE" id="PS51737">
    <property type="entry name" value="RECOMBINASE_DNA_BIND"/>
    <property type="match status" value="1"/>
</dbReference>
<reference evidence="4" key="2">
    <citation type="journal article" date="2021" name="Sci. Rep.">
        <title>The distribution of antibiotic resistance genes in chicken gut microbiota commensals.</title>
        <authorList>
            <person name="Juricova H."/>
            <person name="Matiasovicova J."/>
            <person name="Kubasova T."/>
            <person name="Cejkova D."/>
            <person name="Rychlik I."/>
        </authorList>
    </citation>
    <scope>NUCLEOTIDE SEQUENCE</scope>
    <source>
        <strain evidence="4">An559</strain>
    </source>
</reference>
<organism evidence="4 5">
    <name type="scientific">Merdimmobilis hominis</name>
    <dbReference type="NCBI Taxonomy" id="2897707"/>
    <lineage>
        <taxon>Bacteria</taxon>
        <taxon>Bacillati</taxon>
        <taxon>Bacillota</taxon>
        <taxon>Clostridia</taxon>
        <taxon>Eubacteriales</taxon>
        <taxon>Oscillospiraceae</taxon>
        <taxon>Merdimmobilis</taxon>
    </lineage>
</organism>
<dbReference type="GO" id="GO:0000150">
    <property type="term" value="F:DNA strand exchange activity"/>
    <property type="evidence" value="ECO:0007669"/>
    <property type="project" value="InterPro"/>
</dbReference>
<proteinExistence type="predicted"/>
<name>A0A938X8C8_9FIRM</name>
<feature type="domain" description="Resolvase/invertase-type recombinase catalytic" evidence="2">
    <location>
        <begin position="19"/>
        <end position="166"/>
    </location>
</feature>
<feature type="domain" description="Recombinase" evidence="3">
    <location>
        <begin position="173"/>
        <end position="297"/>
    </location>
</feature>
<evidence type="ECO:0000256" key="1">
    <source>
        <dbReference type="SAM" id="MobiDB-lite"/>
    </source>
</evidence>
<dbReference type="InterPro" id="IPR038109">
    <property type="entry name" value="DNA_bind_recomb_sf"/>
</dbReference>
<accession>A0A938X8C8</accession>
<evidence type="ECO:0000259" key="3">
    <source>
        <dbReference type="PROSITE" id="PS51737"/>
    </source>
</evidence>
<dbReference type="CDD" id="cd00338">
    <property type="entry name" value="Ser_Recombinase"/>
    <property type="match status" value="1"/>
</dbReference>
<evidence type="ECO:0000259" key="2">
    <source>
        <dbReference type="PROSITE" id="PS51736"/>
    </source>
</evidence>
<dbReference type="SUPFAM" id="SSF53041">
    <property type="entry name" value="Resolvase-like"/>
    <property type="match status" value="1"/>
</dbReference>
<dbReference type="PANTHER" id="PTHR30461:SF23">
    <property type="entry name" value="DNA RECOMBINASE-RELATED"/>
    <property type="match status" value="1"/>
</dbReference>
<dbReference type="PROSITE" id="PS51736">
    <property type="entry name" value="RECOMBINASES_3"/>
    <property type="match status" value="1"/>
</dbReference>
<dbReference type="EMBL" id="JACJKY010000014">
    <property type="protein sequence ID" value="MBM6921322.1"/>
    <property type="molecule type" value="Genomic_DNA"/>
</dbReference>
<dbReference type="InterPro" id="IPR036162">
    <property type="entry name" value="Resolvase-like_N_sf"/>
</dbReference>
<dbReference type="InterPro" id="IPR025827">
    <property type="entry name" value="Zn_ribbon_recom_dom"/>
</dbReference>
<gene>
    <name evidence="4" type="ORF">H6A12_09155</name>
</gene>
<dbReference type="Pfam" id="PF07508">
    <property type="entry name" value="Recombinase"/>
    <property type="match status" value="1"/>
</dbReference>
<reference evidence="4" key="1">
    <citation type="submission" date="2020-08" db="EMBL/GenBank/DDBJ databases">
        <authorList>
            <person name="Cejkova D."/>
            <person name="Kubasova T."/>
            <person name="Jahodarova E."/>
            <person name="Rychlik I."/>
        </authorList>
    </citation>
    <scope>NUCLEOTIDE SEQUENCE</scope>
    <source>
        <strain evidence="4">An559</strain>
    </source>
</reference>
<evidence type="ECO:0000313" key="5">
    <source>
        <dbReference type="Proteomes" id="UP000774750"/>
    </source>
</evidence>
<dbReference type="Proteomes" id="UP000774750">
    <property type="component" value="Unassembled WGS sequence"/>
</dbReference>
<dbReference type="SMART" id="SM00857">
    <property type="entry name" value="Resolvase"/>
    <property type="match status" value="1"/>
</dbReference>
<dbReference type="Pfam" id="PF13408">
    <property type="entry name" value="Zn_ribbon_recom"/>
    <property type="match status" value="1"/>
</dbReference>
<dbReference type="Gene3D" id="3.40.50.1390">
    <property type="entry name" value="Resolvase, N-terminal catalytic domain"/>
    <property type="match status" value="1"/>
</dbReference>
<dbReference type="Pfam" id="PF00239">
    <property type="entry name" value="Resolvase"/>
    <property type="match status" value="1"/>
</dbReference>
<dbReference type="GO" id="GO:0003677">
    <property type="term" value="F:DNA binding"/>
    <property type="evidence" value="ECO:0007669"/>
    <property type="project" value="InterPro"/>
</dbReference>
<protein>
    <submittedName>
        <fullName evidence="4">Recombinase family protein</fullName>
    </submittedName>
</protein>